<evidence type="ECO:0000313" key="1">
    <source>
        <dbReference type="EMBL" id="CUN29692.1"/>
    </source>
</evidence>
<reference evidence="1 2" key="1">
    <citation type="submission" date="2015-09" db="EMBL/GenBank/DDBJ databases">
        <authorList>
            <consortium name="Pathogen Informatics"/>
        </authorList>
    </citation>
    <scope>NUCLEOTIDE SEQUENCE [LARGE SCALE GENOMIC DNA]</scope>
    <source>
        <strain evidence="1 2">2789STDY5834968</strain>
    </source>
</reference>
<name>A0A173VQU9_9FIRM</name>
<dbReference type="EMBL" id="CYXM01000029">
    <property type="protein sequence ID" value="CUN29692.1"/>
    <property type="molecule type" value="Genomic_DNA"/>
</dbReference>
<dbReference type="Proteomes" id="UP000095673">
    <property type="component" value="Unassembled WGS sequence"/>
</dbReference>
<sequence length="48" mass="5527">MINKNQLSTEDYEICSKLKSMRFSGMAKALEEVFADPNAELLSFREKI</sequence>
<organism evidence="1 2">
    <name type="scientific">Agathobacter rectalis</name>
    <dbReference type="NCBI Taxonomy" id="39491"/>
    <lineage>
        <taxon>Bacteria</taxon>
        <taxon>Bacillati</taxon>
        <taxon>Bacillota</taxon>
        <taxon>Clostridia</taxon>
        <taxon>Lachnospirales</taxon>
        <taxon>Lachnospiraceae</taxon>
        <taxon>Agathobacter</taxon>
    </lineage>
</organism>
<gene>
    <name evidence="1" type="ORF">ERS852580_03443</name>
</gene>
<evidence type="ECO:0000313" key="2">
    <source>
        <dbReference type="Proteomes" id="UP000095673"/>
    </source>
</evidence>
<proteinExistence type="predicted"/>
<protein>
    <submittedName>
        <fullName evidence="1">Uncharacterized protein</fullName>
    </submittedName>
</protein>
<accession>A0A173VQU9</accession>
<dbReference type="RefSeq" id="WP_306723552.1">
    <property type="nucleotide sequence ID" value="NZ_CYXM01000029.1"/>
</dbReference>
<dbReference type="AlphaFoldDB" id="A0A173VQU9"/>